<evidence type="ECO:0000313" key="2">
    <source>
        <dbReference type="EMBL" id="OAG38821.1"/>
    </source>
</evidence>
<accession>A0A177F5A6</accession>
<feature type="compositionally biased region" description="Basic and acidic residues" evidence="1">
    <location>
        <begin position="219"/>
        <end position="229"/>
    </location>
</feature>
<dbReference type="EMBL" id="LVKK01000051">
    <property type="protein sequence ID" value="OAG38821.1"/>
    <property type="molecule type" value="Genomic_DNA"/>
</dbReference>
<feature type="region of interest" description="Disordered" evidence="1">
    <location>
        <begin position="180"/>
        <end position="234"/>
    </location>
</feature>
<dbReference type="GeneID" id="34602173"/>
<evidence type="ECO:0000256" key="1">
    <source>
        <dbReference type="SAM" id="MobiDB-lite"/>
    </source>
</evidence>
<feature type="region of interest" description="Disordered" evidence="1">
    <location>
        <begin position="371"/>
        <end position="403"/>
    </location>
</feature>
<organism evidence="2 3">
    <name type="scientific">Fonsecaea monophora</name>
    <dbReference type="NCBI Taxonomy" id="254056"/>
    <lineage>
        <taxon>Eukaryota</taxon>
        <taxon>Fungi</taxon>
        <taxon>Dikarya</taxon>
        <taxon>Ascomycota</taxon>
        <taxon>Pezizomycotina</taxon>
        <taxon>Eurotiomycetes</taxon>
        <taxon>Chaetothyriomycetidae</taxon>
        <taxon>Chaetothyriales</taxon>
        <taxon>Herpotrichiellaceae</taxon>
        <taxon>Fonsecaea</taxon>
    </lineage>
</organism>
<reference evidence="2 3" key="1">
    <citation type="submission" date="2016-03" db="EMBL/GenBank/DDBJ databases">
        <title>Draft genome sequence of the Fonsecaea monophora CBS 269.37.</title>
        <authorList>
            <person name="Bombassaro A."/>
            <person name="Vinicius W.A."/>
            <person name="De Hoog S."/>
            <person name="Sun J."/>
            <person name="Souza E.M."/>
            <person name="Raittz R.T."/>
            <person name="Costa F."/>
            <person name="Leao A.C."/>
            <person name="Tadra-Sfeir M.Z."/>
            <person name="Baura V."/>
            <person name="Balsanelli E."/>
            <person name="Pedrosa F.O."/>
            <person name="Moreno L.F."/>
            <person name="Steffens M.B."/>
            <person name="Xi L."/>
            <person name="Bocca A.L."/>
            <person name="Felipe M.S."/>
            <person name="Teixeira M."/>
            <person name="Telles Filho F.Q."/>
            <person name="Azevedo C.M."/>
            <person name="Gomes R."/>
            <person name="Vicente V.A."/>
        </authorList>
    </citation>
    <scope>NUCLEOTIDE SEQUENCE [LARGE SCALE GENOMIC DNA]</scope>
    <source>
        <strain evidence="2 3">CBS 269.37</strain>
    </source>
</reference>
<name>A0A177F5A6_9EURO</name>
<feature type="compositionally biased region" description="Polar residues" evidence="1">
    <location>
        <begin position="181"/>
        <end position="190"/>
    </location>
</feature>
<keyword evidence="3" id="KW-1185">Reference proteome</keyword>
<dbReference type="RefSeq" id="XP_022510773.1">
    <property type="nucleotide sequence ID" value="XM_022656974.1"/>
</dbReference>
<feature type="compositionally biased region" description="Low complexity" evidence="1">
    <location>
        <begin position="201"/>
        <end position="218"/>
    </location>
</feature>
<evidence type="ECO:0000313" key="3">
    <source>
        <dbReference type="Proteomes" id="UP000077002"/>
    </source>
</evidence>
<dbReference type="Proteomes" id="UP000077002">
    <property type="component" value="Unassembled WGS sequence"/>
</dbReference>
<comment type="caution">
    <text evidence="2">The sequence shown here is derived from an EMBL/GenBank/DDBJ whole genome shotgun (WGS) entry which is preliminary data.</text>
</comment>
<sequence>MLSSFRLDAINSSATNIGHVHPLALPFSRAPPPYSSCTRLGKQTAVHHLSETMVSKAPISPCPRGGAEPITEEGSPKEELYRSSLARLQLELALPDHVVKRLDAAIKELIVSPVIRDGAHSVLNYGIDFEAVASKVESCPDFRPYFERTRSHNWVTCLNNALYFWAHAVCGIPELWKRETPASQGSSGSQAHEFPHDPESTVRSTPSSTTLTSLSAGSSREDSPGHPDDIYMAPPGSTSHLAGELWMRVYPGKYVNYIEIRAISGVQEEVLSGRIQDLFRVRCPPGLTKYGYDYVLPHCRRFLEKHRGAPPNAEVELFYYVKMPTMASPIRIAIWDNGSCEMAYDSWLRLKNSRIPFLLFLDDQKHTRPPLKLPLPPISPGKLLESSPDSVTRGGYRHQSEGS</sequence>
<proteinExistence type="predicted"/>
<dbReference type="OrthoDB" id="4142286at2759"/>
<gene>
    <name evidence="2" type="ORF">AYO21_07016</name>
</gene>
<protein>
    <submittedName>
        <fullName evidence="2">Uncharacterized protein</fullName>
    </submittedName>
</protein>
<dbReference type="AlphaFoldDB" id="A0A177F5A6"/>